<feature type="compositionally biased region" description="Polar residues" evidence="1">
    <location>
        <begin position="71"/>
        <end position="80"/>
    </location>
</feature>
<organism evidence="3 4">
    <name type="scientific">Seminavis robusta</name>
    <dbReference type="NCBI Taxonomy" id="568900"/>
    <lineage>
        <taxon>Eukaryota</taxon>
        <taxon>Sar</taxon>
        <taxon>Stramenopiles</taxon>
        <taxon>Ochrophyta</taxon>
        <taxon>Bacillariophyta</taxon>
        <taxon>Bacillariophyceae</taxon>
        <taxon>Bacillariophycidae</taxon>
        <taxon>Naviculales</taxon>
        <taxon>Naviculaceae</taxon>
        <taxon>Seminavis</taxon>
    </lineage>
</organism>
<dbReference type="EMBL" id="CAICTM010002664">
    <property type="protein sequence ID" value="CAB9529905.1"/>
    <property type="molecule type" value="Genomic_DNA"/>
</dbReference>
<protein>
    <submittedName>
        <fullName evidence="3">Uncharacterized protein</fullName>
    </submittedName>
</protein>
<keyword evidence="2" id="KW-0732">Signal</keyword>
<feature type="compositionally biased region" description="Low complexity" evidence="1">
    <location>
        <begin position="96"/>
        <end position="106"/>
    </location>
</feature>
<accession>A0A9N8F0U2</accession>
<feature type="region of interest" description="Disordered" evidence="1">
    <location>
        <begin position="71"/>
        <end position="116"/>
    </location>
</feature>
<comment type="caution">
    <text evidence="3">The sequence shown here is derived from an EMBL/GenBank/DDBJ whole genome shotgun (WGS) entry which is preliminary data.</text>
</comment>
<evidence type="ECO:0000313" key="3">
    <source>
        <dbReference type="EMBL" id="CAB9529905.1"/>
    </source>
</evidence>
<evidence type="ECO:0000256" key="2">
    <source>
        <dbReference type="SAM" id="SignalP"/>
    </source>
</evidence>
<reference evidence="3" key="1">
    <citation type="submission" date="2020-06" db="EMBL/GenBank/DDBJ databases">
        <authorList>
            <consortium name="Plant Systems Biology data submission"/>
        </authorList>
    </citation>
    <scope>NUCLEOTIDE SEQUENCE</scope>
    <source>
        <strain evidence="3">D6</strain>
    </source>
</reference>
<proteinExistence type="predicted"/>
<evidence type="ECO:0000313" key="4">
    <source>
        <dbReference type="Proteomes" id="UP001153069"/>
    </source>
</evidence>
<dbReference type="Proteomes" id="UP001153069">
    <property type="component" value="Unassembled WGS sequence"/>
</dbReference>
<name>A0A9N8F0U2_9STRA</name>
<evidence type="ECO:0000256" key="1">
    <source>
        <dbReference type="SAM" id="MobiDB-lite"/>
    </source>
</evidence>
<feature type="signal peptide" evidence="2">
    <location>
        <begin position="1"/>
        <end position="25"/>
    </location>
</feature>
<dbReference type="AlphaFoldDB" id="A0A9N8F0U2"/>
<feature type="compositionally biased region" description="Basic and acidic residues" evidence="1">
    <location>
        <begin position="81"/>
        <end position="92"/>
    </location>
</feature>
<keyword evidence="4" id="KW-1185">Reference proteome</keyword>
<gene>
    <name evidence="3" type="ORF">SEMRO_2666_G334160.1</name>
</gene>
<feature type="chain" id="PRO_5040198944" evidence="2">
    <location>
        <begin position="26"/>
        <end position="250"/>
    </location>
</feature>
<sequence>MILSSAHRRLVLVAFTGFLVLDAAGTGSRAVNAYLEEPGHYLRGQDTHSGTDSGTFVDSVTGIGSGTDTAVTSGINANAHENNDTSSDHRELLAPTNNNNKSSSTQKKPDPMDQHGNLIQDKISASEQTELKLPQGTRSYTLSHMFGRKLKVFHYKDRYWIKIIFGYKNDQVLDFLYTPGGAAANTEKCGACNSGKLSNLDVSYQVTASCEKDKIRFCHTLTFLKLKDDKKQKNREEKDCNYVYVPPNQA</sequence>